<reference evidence="6 7" key="1">
    <citation type="submission" date="2005-10" db="EMBL/GenBank/DDBJ databases">
        <title>Complete sequence of Geobacter metallireducens GS-15.</title>
        <authorList>
            <consortium name="US DOE Joint Genome Institute"/>
            <person name="Copeland A."/>
            <person name="Lucas S."/>
            <person name="Lapidus A."/>
            <person name="Barry K."/>
            <person name="Detter J.C."/>
            <person name="Glavina T."/>
            <person name="Hammon N."/>
            <person name="Israni S."/>
            <person name="Pitluck S."/>
            <person name="Di Bartolo G."/>
            <person name="Chain P."/>
            <person name="Schmutz J."/>
            <person name="Larimer F."/>
            <person name="Land M."/>
            <person name="Kyrpides N."/>
            <person name="Ivanova N."/>
            <person name="Richardson P."/>
        </authorList>
    </citation>
    <scope>NUCLEOTIDE SEQUENCE [LARGE SCALE GENOMIC DNA]</scope>
    <source>
        <strain evidence="7">ATCC 53774 / DSM 7210 / GS-15</strain>
    </source>
</reference>
<evidence type="ECO:0000256" key="3">
    <source>
        <dbReference type="ARBA" id="ARBA00023125"/>
    </source>
</evidence>
<dbReference type="GO" id="GO:0000976">
    <property type="term" value="F:transcription cis-regulatory region binding"/>
    <property type="evidence" value="ECO:0007669"/>
    <property type="project" value="TreeGrafter"/>
</dbReference>
<dbReference type="Gene3D" id="1.10.10.10">
    <property type="entry name" value="Winged helix-like DNA-binding domain superfamily/Winged helix DNA-binding domain"/>
    <property type="match status" value="1"/>
</dbReference>
<dbReference type="AlphaFoldDB" id="Q39YA1"/>
<proteinExistence type="inferred from homology"/>
<dbReference type="PRINTS" id="PR00039">
    <property type="entry name" value="HTHLYSR"/>
</dbReference>
<gene>
    <name evidence="6" type="ordered locus">Gmet_0530</name>
</gene>
<evidence type="ECO:0000256" key="2">
    <source>
        <dbReference type="ARBA" id="ARBA00023015"/>
    </source>
</evidence>
<keyword evidence="3" id="KW-0238">DNA-binding</keyword>
<dbReference type="NCBIfam" id="NF041036">
    <property type="entry name" value="decaheme_TF"/>
    <property type="match status" value="1"/>
</dbReference>
<dbReference type="KEGG" id="gme:Gmet_0530"/>
<dbReference type="eggNOG" id="COG0583">
    <property type="taxonomic scope" value="Bacteria"/>
</dbReference>
<dbReference type="SUPFAM" id="SSF46785">
    <property type="entry name" value="Winged helix' DNA-binding domain"/>
    <property type="match status" value="1"/>
</dbReference>
<keyword evidence="4" id="KW-0804">Transcription</keyword>
<name>Q39YA1_GEOMG</name>
<dbReference type="PANTHER" id="PTHR30126:SF91">
    <property type="entry name" value="LYSR FAMILY TRANSCRIPTIONAL REGULATOR"/>
    <property type="match status" value="1"/>
</dbReference>
<dbReference type="Gene3D" id="3.40.190.10">
    <property type="entry name" value="Periplasmic binding protein-like II"/>
    <property type="match status" value="2"/>
</dbReference>
<sequence>MDITLFKTLLKVAAIGNISKAAAVLCVTQSAVSRRLKQLEDHIGKPLLIRSGNAVRPTEAGQFVLAKAQQIVDLESQIVDKLNVNEPKQRISLCCTPAFGIGRLPSIVSAFMADNAESADLNFVFNMPEQALEGIENGRFDLAIIEHCDDLNMAGHRGYPLPDDEMIFLSAPSLGIDSPAPSIEQLFDKRLYLKNEQGCARRFLDKNLALTGHSITEFANIIYFDDLQFIMREVLAGKGISFVPIGLVVDELCRHTLMAHRIADFDHFYPRTIILGRRAPSPLLLSFINTIYIAFGMPCPSIFHTEAPFPPEGFPESL</sequence>
<dbReference type="STRING" id="269799.Gmet_0530"/>
<dbReference type="RefSeq" id="WP_004512226.1">
    <property type="nucleotide sequence ID" value="NC_007517.1"/>
</dbReference>
<dbReference type="PROSITE" id="PS50931">
    <property type="entry name" value="HTH_LYSR"/>
    <property type="match status" value="1"/>
</dbReference>
<dbReference type="InterPro" id="IPR005119">
    <property type="entry name" value="LysR_subst-bd"/>
</dbReference>
<dbReference type="EMBL" id="CP000148">
    <property type="protein sequence ID" value="ABB30773.1"/>
    <property type="molecule type" value="Genomic_DNA"/>
</dbReference>
<evidence type="ECO:0000256" key="1">
    <source>
        <dbReference type="ARBA" id="ARBA00009437"/>
    </source>
</evidence>
<dbReference type="CDD" id="cd05466">
    <property type="entry name" value="PBP2_LTTR_substrate"/>
    <property type="match status" value="1"/>
</dbReference>
<dbReference type="HOGENOM" id="CLU_039613_6_1_7"/>
<dbReference type="SUPFAM" id="SSF53850">
    <property type="entry name" value="Periplasmic binding protein-like II"/>
    <property type="match status" value="1"/>
</dbReference>
<organism evidence="6 7">
    <name type="scientific">Geobacter metallireducens (strain ATCC 53774 / DSM 7210 / GS-15)</name>
    <dbReference type="NCBI Taxonomy" id="269799"/>
    <lineage>
        <taxon>Bacteria</taxon>
        <taxon>Pseudomonadati</taxon>
        <taxon>Thermodesulfobacteriota</taxon>
        <taxon>Desulfuromonadia</taxon>
        <taxon>Geobacterales</taxon>
        <taxon>Geobacteraceae</taxon>
        <taxon>Geobacter</taxon>
    </lineage>
</organism>
<comment type="similarity">
    <text evidence="1">Belongs to the LysR transcriptional regulatory family.</text>
</comment>
<protein>
    <submittedName>
        <fullName evidence="6">Helix-turn-helix transcriptional regulator, LysR family</fullName>
    </submittedName>
</protein>
<evidence type="ECO:0000313" key="7">
    <source>
        <dbReference type="Proteomes" id="UP000007073"/>
    </source>
</evidence>
<dbReference type="Proteomes" id="UP000007073">
    <property type="component" value="Chromosome"/>
</dbReference>
<accession>Q39YA1</accession>
<dbReference type="Pfam" id="PF03466">
    <property type="entry name" value="LysR_substrate"/>
    <property type="match status" value="1"/>
</dbReference>
<evidence type="ECO:0000256" key="4">
    <source>
        <dbReference type="ARBA" id="ARBA00023163"/>
    </source>
</evidence>
<evidence type="ECO:0000259" key="5">
    <source>
        <dbReference type="PROSITE" id="PS50931"/>
    </source>
</evidence>
<dbReference type="InterPro" id="IPR036390">
    <property type="entry name" value="WH_DNA-bd_sf"/>
</dbReference>
<dbReference type="InterPro" id="IPR000847">
    <property type="entry name" value="LysR_HTH_N"/>
</dbReference>
<dbReference type="PANTHER" id="PTHR30126">
    <property type="entry name" value="HTH-TYPE TRANSCRIPTIONAL REGULATOR"/>
    <property type="match status" value="1"/>
</dbReference>
<keyword evidence="7" id="KW-1185">Reference proteome</keyword>
<dbReference type="InterPro" id="IPR036388">
    <property type="entry name" value="WH-like_DNA-bd_sf"/>
</dbReference>
<dbReference type="DNASU" id="3738051"/>
<evidence type="ECO:0000313" key="6">
    <source>
        <dbReference type="EMBL" id="ABB30773.1"/>
    </source>
</evidence>
<reference evidence="6 7" key="2">
    <citation type="journal article" date="2009" name="BMC Microbiol.">
        <title>The genome sequence of Geobacter metallireducens: features of metabolism, physiology and regulation common and dissimilar to Geobacter sulfurreducens.</title>
        <authorList>
            <person name="Aklujkar M."/>
            <person name="Krushkal J."/>
            <person name="DiBartolo G."/>
            <person name="Lapidus A."/>
            <person name="Land M.L."/>
            <person name="Lovley D.R."/>
        </authorList>
    </citation>
    <scope>NUCLEOTIDE SEQUENCE [LARGE SCALE GENOMIC DNA]</scope>
    <source>
        <strain evidence="7">ATCC 53774 / DSM 7210 / GS-15</strain>
    </source>
</reference>
<keyword evidence="2" id="KW-0805">Transcription regulation</keyword>
<dbReference type="Pfam" id="PF00126">
    <property type="entry name" value="HTH_1"/>
    <property type="match status" value="1"/>
</dbReference>
<dbReference type="GO" id="GO:0003700">
    <property type="term" value="F:DNA-binding transcription factor activity"/>
    <property type="evidence" value="ECO:0007669"/>
    <property type="project" value="InterPro"/>
</dbReference>
<feature type="domain" description="HTH lysR-type" evidence="5">
    <location>
        <begin position="1"/>
        <end position="58"/>
    </location>
</feature>